<dbReference type="Proteomes" id="UP000005408">
    <property type="component" value="Unassembled WGS sequence"/>
</dbReference>
<reference evidence="1" key="1">
    <citation type="submission" date="2022-08" db="UniProtKB">
        <authorList>
            <consortium name="EnsemblMetazoa"/>
        </authorList>
    </citation>
    <scope>IDENTIFICATION</scope>
    <source>
        <strain evidence="1">05x7-T-G4-1.051#20</strain>
    </source>
</reference>
<proteinExistence type="predicted"/>
<protein>
    <submittedName>
        <fullName evidence="1">Uncharacterized protein</fullName>
    </submittedName>
</protein>
<sequence>MGEPRGLSYDVNTHRLWVGSEDNNKVCVYRYITRQDALTDQSRVMESLSGIPTPGTENPQQGNQYLLKLMSPPELLHSLTVTGVNVDNNKVCVYRYITRQDALTDEYRPRPDGDGMFSSTSAV</sequence>
<evidence type="ECO:0000313" key="1">
    <source>
        <dbReference type="EnsemblMetazoa" id="G31368.1:cds"/>
    </source>
</evidence>
<name>A0A8W8M600_MAGGI</name>
<accession>A0A8W8M600</accession>
<organism evidence="1 2">
    <name type="scientific">Magallana gigas</name>
    <name type="common">Pacific oyster</name>
    <name type="synonym">Crassostrea gigas</name>
    <dbReference type="NCBI Taxonomy" id="29159"/>
    <lineage>
        <taxon>Eukaryota</taxon>
        <taxon>Metazoa</taxon>
        <taxon>Spiralia</taxon>
        <taxon>Lophotrochozoa</taxon>
        <taxon>Mollusca</taxon>
        <taxon>Bivalvia</taxon>
        <taxon>Autobranchia</taxon>
        <taxon>Pteriomorphia</taxon>
        <taxon>Ostreida</taxon>
        <taxon>Ostreoidea</taxon>
        <taxon>Ostreidae</taxon>
        <taxon>Magallana</taxon>
    </lineage>
</organism>
<dbReference type="EnsemblMetazoa" id="G31368.1">
    <property type="protein sequence ID" value="G31368.1:cds"/>
    <property type="gene ID" value="G31368"/>
</dbReference>
<dbReference type="AlphaFoldDB" id="A0A8W8M600"/>
<evidence type="ECO:0000313" key="2">
    <source>
        <dbReference type="Proteomes" id="UP000005408"/>
    </source>
</evidence>
<keyword evidence="2" id="KW-1185">Reference proteome</keyword>